<proteinExistence type="predicted"/>
<sequence length="97" mass="10953">MTVEIGPGDLVWVTRAASVQFARRPFVARVIRVRDDLITYHGWCWLDVYQLNQKGDAVDRRSIFVQPVGLRLIDKRVTGTAGRVVSTTRQGGGRLTR</sequence>
<dbReference type="RefSeq" id="WP_204036322.1">
    <property type="nucleotide sequence ID" value="NZ_BOPC01000055.1"/>
</dbReference>
<evidence type="ECO:0000313" key="2">
    <source>
        <dbReference type="Proteomes" id="UP000653076"/>
    </source>
</evidence>
<keyword evidence="2" id="KW-1185">Reference proteome</keyword>
<protein>
    <submittedName>
        <fullName evidence="1">Uncharacterized protein</fullName>
    </submittedName>
</protein>
<organism evidence="1 2">
    <name type="scientific">Micromonospora qiuiae</name>
    <dbReference type="NCBI Taxonomy" id="502268"/>
    <lineage>
        <taxon>Bacteria</taxon>
        <taxon>Bacillati</taxon>
        <taxon>Actinomycetota</taxon>
        <taxon>Actinomycetes</taxon>
        <taxon>Micromonosporales</taxon>
        <taxon>Micromonosporaceae</taxon>
        <taxon>Micromonospora</taxon>
    </lineage>
</organism>
<comment type="caution">
    <text evidence="1">The sequence shown here is derived from an EMBL/GenBank/DDBJ whole genome shotgun (WGS) entry which is preliminary data.</text>
</comment>
<dbReference type="EMBL" id="BOPC01000055">
    <property type="protein sequence ID" value="GIJ28817.1"/>
    <property type="molecule type" value="Genomic_DNA"/>
</dbReference>
<evidence type="ECO:0000313" key="1">
    <source>
        <dbReference type="EMBL" id="GIJ28817.1"/>
    </source>
</evidence>
<name>A0ABQ4JF70_9ACTN</name>
<reference evidence="1 2" key="1">
    <citation type="submission" date="2021-01" db="EMBL/GenBank/DDBJ databases">
        <title>Whole genome shotgun sequence of Verrucosispora qiuiae NBRC 106684.</title>
        <authorList>
            <person name="Komaki H."/>
            <person name="Tamura T."/>
        </authorList>
    </citation>
    <scope>NUCLEOTIDE SEQUENCE [LARGE SCALE GENOMIC DNA]</scope>
    <source>
        <strain evidence="1 2">NBRC 106684</strain>
    </source>
</reference>
<accession>A0ABQ4JF70</accession>
<gene>
    <name evidence="1" type="ORF">Vqi01_39790</name>
</gene>
<dbReference type="Proteomes" id="UP000653076">
    <property type="component" value="Unassembled WGS sequence"/>
</dbReference>